<reference evidence="2" key="1">
    <citation type="submission" date="2016-05" db="EMBL/GenBank/DDBJ databases">
        <title>Microbial consortia oxidize butane by reversing methanogenesis.</title>
        <authorList>
            <person name="Laso-Perez R."/>
            <person name="Richter M."/>
            <person name="Wegener G."/>
            <person name="Musat F."/>
        </authorList>
    </citation>
    <scope>NUCLEOTIDE SEQUENCE [LARGE SCALE GENOMIC DNA]</scope>
    <source>
        <strain evidence="2">BOX2</strain>
    </source>
</reference>
<dbReference type="PANTHER" id="PTHR35601:SF1">
    <property type="entry name" value="TOXIN RELE"/>
    <property type="match status" value="1"/>
</dbReference>
<dbReference type="PANTHER" id="PTHR35601">
    <property type="entry name" value="TOXIN RELE"/>
    <property type="match status" value="1"/>
</dbReference>
<keyword evidence="3" id="KW-1185">Reference proteome</keyword>
<evidence type="ECO:0000313" key="2">
    <source>
        <dbReference type="EMBL" id="OFV67326.1"/>
    </source>
</evidence>
<gene>
    <name evidence="2" type="ORF">SCAL_001595</name>
</gene>
<evidence type="ECO:0000313" key="3">
    <source>
        <dbReference type="Proteomes" id="UP000186940"/>
    </source>
</evidence>
<protein>
    <submittedName>
        <fullName evidence="2">Plasmid stabilization system</fullName>
    </submittedName>
</protein>
<dbReference type="Pfam" id="PF05016">
    <property type="entry name" value="ParE_toxin"/>
    <property type="match status" value="1"/>
</dbReference>
<evidence type="ECO:0000256" key="1">
    <source>
        <dbReference type="ARBA" id="ARBA00022649"/>
    </source>
</evidence>
<dbReference type="InterPro" id="IPR007712">
    <property type="entry name" value="RelE/ParE_toxin"/>
</dbReference>
<dbReference type="Proteomes" id="UP000186940">
    <property type="component" value="Unassembled WGS sequence"/>
</dbReference>
<comment type="caution">
    <text evidence="2">The sequence shown here is derived from an EMBL/GenBank/DDBJ whole genome shotgun (WGS) entry which is preliminary data.</text>
</comment>
<keyword evidence="1" id="KW-1277">Toxin-antitoxin system</keyword>
<dbReference type="Gene3D" id="3.30.2310.20">
    <property type="entry name" value="RelE-like"/>
    <property type="match status" value="1"/>
</dbReference>
<sequence length="85" mass="10440">MNTYTIKIKEAAEKRLKRYDKEIQRRFASKIRKLSENPEVHGKPLRKPLHGYWELRFERRFRIIYTINHAEKTVTIEAIKHKDEF</sequence>
<organism evidence="2 3">
    <name type="scientific">Candidatus Syntropharchaeum caldarium</name>
    <dbReference type="NCBI Taxonomy" id="1838285"/>
    <lineage>
        <taxon>Archaea</taxon>
        <taxon>Methanobacteriati</taxon>
        <taxon>Methanobacteriota</taxon>
        <taxon>Stenosarchaea group</taxon>
        <taxon>Methanomicrobia</taxon>
        <taxon>Methanosarcinales</taxon>
        <taxon>ANME-2 cluster</taxon>
        <taxon>Candidatus Syntropharchaeum</taxon>
    </lineage>
</organism>
<dbReference type="STRING" id="1838285.SCAL_001595"/>
<dbReference type="InterPro" id="IPR035093">
    <property type="entry name" value="RelE/ParE_toxin_dom_sf"/>
</dbReference>
<dbReference type="AlphaFoldDB" id="A0A1F2P9Q1"/>
<name>A0A1F2P9Q1_9EURY</name>
<proteinExistence type="predicted"/>
<dbReference type="EMBL" id="LYOS01000005">
    <property type="protein sequence ID" value="OFV67326.1"/>
    <property type="molecule type" value="Genomic_DNA"/>
</dbReference>
<accession>A0A1F2P9Q1</accession>
<dbReference type="SUPFAM" id="SSF143011">
    <property type="entry name" value="RelE-like"/>
    <property type="match status" value="1"/>
</dbReference>